<evidence type="ECO:0000256" key="2">
    <source>
        <dbReference type="ARBA" id="ARBA00009085"/>
    </source>
</evidence>
<feature type="compositionally biased region" description="Basic and acidic residues" evidence="8">
    <location>
        <begin position="358"/>
        <end position="402"/>
    </location>
</feature>
<dbReference type="GO" id="GO:0006508">
    <property type="term" value="P:proteolysis"/>
    <property type="evidence" value="ECO:0007669"/>
    <property type="project" value="UniProtKB-KW"/>
</dbReference>
<evidence type="ECO:0000313" key="10">
    <source>
        <dbReference type="EMBL" id="QYT05687.1"/>
    </source>
</evidence>
<comment type="catalytic activity">
    <reaction evidence="1">
        <text>Thiol-dependent hydrolysis of ester, thioester, amide, peptide and isopeptide bonds formed by the C-terminal Gly of ubiquitin (a 76-residue protein attached to proteins as an intracellular targeting signal).</text>
        <dbReference type="EC" id="3.4.19.12"/>
    </reaction>
</comment>
<feature type="region of interest" description="Disordered" evidence="8">
    <location>
        <begin position="874"/>
        <end position="959"/>
    </location>
</feature>
<dbReference type="Gene3D" id="3.90.70.10">
    <property type="entry name" value="Cysteine proteinases"/>
    <property type="match status" value="2"/>
</dbReference>
<proteinExistence type="inferred from homology"/>
<evidence type="ECO:0000256" key="4">
    <source>
        <dbReference type="ARBA" id="ARBA00022670"/>
    </source>
</evidence>
<dbReference type="EMBL" id="CP075870">
    <property type="protein sequence ID" value="QYT05687.1"/>
    <property type="molecule type" value="Genomic_DNA"/>
</dbReference>
<dbReference type="PANTHER" id="PTHR24006:SF722">
    <property type="entry name" value="UBIQUITIN CARBOXYL-TERMINAL HYDROLASE 48"/>
    <property type="match status" value="1"/>
</dbReference>
<evidence type="ECO:0000256" key="5">
    <source>
        <dbReference type="ARBA" id="ARBA00022786"/>
    </source>
</evidence>
<dbReference type="GO" id="GO:0016579">
    <property type="term" value="P:protein deubiquitination"/>
    <property type="evidence" value="ECO:0007669"/>
    <property type="project" value="TreeGrafter"/>
</dbReference>
<dbReference type="EC" id="3.4.19.12" evidence="3"/>
<feature type="compositionally biased region" description="Polar residues" evidence="8">
    <location>
        <begin position="406"/>
        <end position="439"/>
    </location>
</feature>
<sequence>MAEDFESSIIRRSWFGNVKHHWQARPLSAEAFRSIFKPDHAKQTHQNEVDAAREVAKIEDILHRLDQLHIMNITEEHVRDILGTKFVGGDLERAVQFIDIEKKSSSGIIIPYDPSVQMVGAENRSAVTCYIDSLLFAMFSKLDAFECMLKTDFPEDDPRHRLVILLRIWVNMLRTGKLIRTDLTKLIQDSMAECGWPEARLLEQQDASEAFAFFTEKLELPLLSLQVDLFHQGKFDKDDHKIVYERLLNLAVPSDSDGNGIKLEDCLEEYFNTQVDVLRDSEEAKKLSIAEDGTLNTPSQLLIPNQIQLIRDGESTAAPAAMTLSPVEMSPSKPLPDVPLETNKEEKAKEEPPEEGDKETTADEKVDEKKVEEKKVDEKKVEEKKLDEEEGKDKVEEKKDEVEAPSSEQVNGTSQNSTLGETSQSTVVGDQSGASSSRMTIRHRSTSVIQRVMLDDRGRPASSENIRKRLSLKGSTVIKAVTIPAWQFFRLIPWHAVNSTEPRNNVEVAMNLDQRPVVGICLKRYAMTENGLPKRHNTYIDIPESMRLPHFMLADGPHIEEETNGLATEYKLVLQSIVCHRGDSLQSGHYISFARVAPKLLTDNRRHDFDPPPDYEEAQWVRFDDLDIGRRVTFVDDIKESLKVEMPYLLFYQIVPMVDAPCPTESTEGRPPSYDESKKSLEILRSTTSDETPSSSTHGLVTHHEHQASASTQALVAHPHHEQQASASTQALVSHHEHKASSSTQALATHHENQASASTGRLGQSKTPSIRLSAEVERPSRKWLEGISMNFGGSYVESVISRRQSVALTDSAIHTPSITPDAGSPAMAPVDEPTSSRLSRAASRFNLGKQSRPASQSGEGRISLNLSRFGGLIKTSKEPLPEPPVLNISTANSTGQPSPQPGSPTSLEKQLHHPASSEKSDKPEKIEKAEKQKHRRKKSKEKNEKQKTGDQPERECVVM</sequence>
<keyword evidence="4" id="KW-0645">Protease</keyword>
<feature type="compositionally biased region" description="Basic and acidic residues" evidence="8">
    <location>
        <begin position="342"/>
        <end position="351"/>
    </location>
</feature>
<dbReference type="Proteomes" id="UP000826661">
    <property type="component" value="Chromosome VII"/>
</dbReference>
<evidence type="ECO:0000256" key="1">
    <source>
        <dbReference type="ARBA" id="ARBA00000707"/>
    </source>
</evidence>
<dbReference type="InterPro" id="IPR028889">
    <property type="entry name" value="USP"/>
</dbReference>
<dbReference type="Pfam" id="PF13423">
    <property type="entry name" value="UCH_1"/>
    <property type="match status" value="1"/>
</dbReference>
<comment type="similarity">
    <text evidence="2">Belongs to the peptidase C19 family.</text>
</comment>
<feature type="compositionally biased region" description="Low complexity" evidence="8">
    <location>
        <begin position="686"/>
        <end position="697"/>
    </location>
</feature>
<organism evidence="10 11">
    <name type="scientific">Trichoderma simmonsii</name>
    <dbReference type="NCBI Taxonomy" id="1491479"/>
    <lineage>
        <taxon>Eukaryota</taxon>
        <taxon>Fungi</taxon>
        <taxon>Dikarya</taxon>
        <taxon>Ascomycota</taxon>
        <taxon>Pezizomycotina</taxon>
        <taxon>Sordariomycetes</taxon>
        <taxon>Hypocreomycetidae</taxon>
        <taxon>Hypocreales</taxon>
        <taxon>Hypocreaceae</taxon>
        <taxon>Trichoderma</taxon>
    </lineage>
</organism>
<dbReference type="PROSITE" id="PS50235">
    <property type="entry name" value="USP_3"/>
    <property type="match status" value="1"/>
</dbReference>
<dbReference type="SUPFAM" id="SSF54001">
    <property type="entry name" value="Cysteine proteinases"/>
    <property type="match status" value="1"/>
</dbReference>
<feature type="domain" description="USP" evidence="9">
    <location>
        <begin position="119"/>
        <end position="655"/>
    </location>
</feature>
<feature type="compositionally biased region" description="Basic residues" evidence="8">
    <location>
        <begin position="931"/>
        <end position="940"/>
    </location>
</feature>
<dbReference type="AlphaFoldDB" id="A0A8G0LPD4"/>
<feature type="compositionally biased region" description="Basic and acidic residues" evidence="8">
    <location>
        <begin position="909"/>
        <end position="930"/>
    </location>
</feature>
<evidence type="ECO:0000259" key="9">
    <source>
        <dbReference type="PROSITE" id="PS50235"/>
    </source>
</evidence>
<evidence type="ECO:0000313" key="11">
    <source>
        <dbReference type="Proteomes" id="UP000826661"/>
    </source>
</evidence>
<evidence type="ECO:0000256" key="6">
    <source>
        <dbReference type="ARBA" id="ARBA00022801"/>
    </source>
</evidence>
<feature type="region of interest" description="Disordered" evidence="8">
    <location>
        <begin position="323"/>
        <end position="445"/>
    </location>
</feature>
<accession>A0A8G0LPD4</accession>
<feature type="region of interest" description="Disordered" evidence="8">
    <location>
        <begin position="814"/>
        <end position="838"/>
    </location>
</feature>
<gene>
    <name evidence="10" type="ORF">H0G86_012571</name>
</gene>
<feature type="compositionally biased region" description="Polar residues" evidence="8">
    <location>
        <begin position="754"/>
        <end position="770"/>
    </location>
</feature>
<keyword evidence="11" id="KW-1185">Reference proteome</keyword>
<dbReference type="GO" id="GO:0005829">
    <property type="term" value="C:cytosol"/>
    <property type="evidence" value="ECO:0007669"/>
    <property type="project" value="TreeGrafter"/>
</dbReference>
<protein>
    <recommendedName>
        <fullName evidence="3">ubiquitinyl hydrolase 1</fullName>
        <ecNumber evidence="3">3.4.19.12</ecNumber>
    </recommendedName>
</protein>
<feature type="region of interest" description="Disordered" evidence="8">
    <location>
        <begin position="686"/>
        <end position="776"/>
    </location>
</feature>
<feature type="compositionally biased region" description="Basic and acidic residues" evidence="8">
    <location>
        <begin position="941"/>
        <end position="959"/>
    </location>
</feature>
<dbReference type="InterPro" id="IPR050164">
    <property type="entry name" value="Peptidase_C19"/>
</dbReference>
<dbReference type="InterPro" id="IPR028881">
    <property type="entry name" value="PAN2_UCH_dom"/>
</dbReference>
<dbReference type="GO" id="GO:0005634">
    <property type="term" value="C:nucleus"/>
    <property type="evidence" value="ECO:0007669"/>
    <property type="project" value="UniProtKB-SubCell"/>
</dbReference>
<reference evidence="10 11" key="1">
    <citation type="journal article" date="2021" name="BMC Genomics">
        <title>Telomere-to-telomere genome assembly of asparaginase-producing Trichoderma simmonsii.</title>
        <authorList>
            <person name="Chung D."/>
            <person name="Kwon Y.M."/>
            <person name="Yang Y."/>
        </authorList>
    </citation>
    <scope>NUCLEOTIDE SEQUENCE [LARGE SCALE GENOMIC DNA]</scope>
    <source>
        <strain evidence="10 11">GH-Sj1</strain>
    </source>
</reference>
<keyword evidence="6" id="KW-0378">Hydrolase</keyword>
<evidence type="ECO:0000256" key="7">
    <source>
        <dbReference type="ARBA" id="ARBA00022807"/>
    </source>
</evidence>
<keyword evidence="5" id="KW-0833">Ubl conjugation pathway</keyword>
<dbReference type="GO" id="GO:0004843">
    <property type="term" value="F:cysteine-type deubiquitinase activity"/>
    <property type="evidence" value="ECO:0007669"/>
    <property type="project" value="UniProtKB-EC"/>
</dbReference>
<evidence type="ECO:0000256" key="3">
    <source>
        <dbReference type="ARBA" id="ARBA00012759"/>
    </source>
</evidence>
<evidence type="ECO:0000256" key="8">
    <source>
        <dbReference type="SAM" id="MobiDB-lite"/>
    </source>
</evidence>
<dbReference type="InterPro" id="IPR038765">
    <property type="entry name" value="Papain-like_cys_pep_sf"/>
</dbReference>
<name>A0A8G0LPD4_9HYPO</name>
<dbReference type="PANTHER" id="PTHR24006">
    <property type="entry name" value="UBIQUITIN CARBOXYL-TERMINAL HYDROLASE"/>
    <property type="match status" value="1"/>
</dbReference>
<keyword evidence="7" id="KW-0788">Thiol protease</keyword>